<dbReference type="InterPro" id="IPR050824">
    <property type="entry name" value="Thiol_disulfide_DsbA"/>
</dbReference>
<dbReference type="Gene3D" id="3.40.30.10">
    <property type="entry name" value="Glutaredoxin"/>
    <property type="match status" value="1"/>
</dbReference>
<keyword evidence="3 6" id="KW-0732">Signal</keyword>
<dbReference type="InterPro" id="IPR023205">
    <property type="entry name" value="DsbA/DsbL"/>
</dbReference>
<name>A0ABW2FYH3_9ACTN</name>
<organism evidence="8 9">
    <name type="scientific">Kitasatospora paranensis</name>
    <dbReference type="NCBI Taxonomy" id="258053"/>
    <lineage>
        <taxon>Bacteria</taxon>
        <taxon>Bacillati</taxon>
        <taxon>Actinomycetota</taxon>
        <taxon>Actinomycetes</taxon>
        <taxon>Kitasatosporales</taxon>
        <taxon>Streptomycetaceae</taxon>
        <taxon>Kitasatospora</taxon>
    </lineage>
</organism>
<keyword evidence="9" id="KW-1185">Reference proteome</keyword>
<dbReference type="InterPro" id="IPR036249">
    <property type="entry name" value="Thioredoxin-like_sf"/>
</dbReference>
<evidence type="ECO:0000313" key="9">
    <source>
        <dbReference type="Proteomes" id="UP001596435"/>
    </source>
</evidence>
<dbReference type="CDD" id="cd03019">
    <property type="entry name" value="DsbA_DsbA"/>
    <property type="match status" value="1"/>
</dbReference>
<gene>
    <name evidence="8" type="ORF">ACFQMG_15010</name>
</gene>
<comment type="caution">
    <text evidence="8">The sequence shown here is derived from an EMBL/GenBank/DDBJ whole genome shotgun (WGS) entry which is preliminary data.</text>
</comment>
<comment type="similarity">
    <text evidence="1">Belongs to the thioredoxin family. DsbA subfamily.</text>
</comment>
<evidence type="ECO:0000256" key="6">
    <source>
        <dbReference type="SAM" id="SignalP"/>
    </source>
</evidence>
<keyword evidence="5" id="KW-0676">Redox-active center</keyword>
<accession>A0ABW2FYH3</accession>
<evidence type="ECO:0000259" key="7">
    <source>
        <dbReference type="Pfam" id="PF01323"/>
    </source>
</evidence>
<sequence>MKLLRTATALAVLTAGLAPGAAAAAAPDVPREGAHAVHPAPRPRASAQPREAVEFFWYGCRHCAQLEPSLERWAAGHHDDVVLRRIPAVWPDGPDERTQLGHARLYYTLERLGVAERLQAAVFRAVREQHTDLTTEDRAAAWALLQGLDATAFRAAYRSDEVGRLTADASAQLVRNRITELPTVLVGDERTTPTSAGGVDRIPAALDTMVAPH</sequence>
<feature type="signal peptide" evidence="6">
    <location>
        <begin position="1"/>
        <end position="24"/>
    </location>
</feature>
<feature type="chain" id="PRO_5046675278" description="Thiol:disulfide interchange protein DsbA" evidence="6">
    <location>
        <begin position="25"/>
        <end position="213"/>
    </location>
</feature>
<evidence type="ECO:0000256" key="2">
    <source>
        <dbReference type="ARBA" id="ARBA00013831"/>
    </source>
</evidence>
<evidence type="ECO:0000256" key="4">
    <source>
        <dbReference type="ARBA" id="ARBA00023157"/>
    </source>
</evidence>
<feature type="domain" description="DSBA-like thioredoxin" evidence="7">
    <location>
        <begin position="102"/>
        <end position="200"/>
    </location>
</feature>
<evidence type="ECO:0000256" key="5">
    <source>
        <dbReference type="ARBA" id="ARBA00023284"/>
    </source>
</evidence>
<proteinExistence type="inferred from homology"/>
<protein>
    <recommendedName>
        <fullName evidence="2">Thiol:disulfide interchange protein DsbA</fullName>
    </recommendedName>
</protein>
<dbReference type="PANTHER" id="PTHR35891">
    <property type="entry name" value="THIOL:DISULFIDE INTERCHANGE PROTEIN DSBA"/>
    <property type="match status" value="1"/>
</dbReference>
<dbReference type="InterPro" id="IPR001853">
    <property type="entry name" value="DSBA-like_thioredoxin_dom"/>
</dbReference>
<evidence type="ECO:0000256" key="1">
    <source>
        <dbReference type="ARBA" id="ARBA00005791"/>
    </source>
</evidence>
<dbReference type="RefSeq" id="WP_345705176.1">
    <property type="nucleotide sequence ID" value="NZ_BAABKV010000001.1"/>
</dbReference>
<dbReference type="EMBL" id="JBHTAJ010000024">
    <property type="protein sequence ID" value="MFC7180866.1"/>
    <property type="molecule type" value="Genomic_DNA"/>
</dbReference>
<dbReference type="Pfam" id="PF01323">
    <property type="entry name" value="DSBA"/>
    <property type="match status" value="1"/>
</dbReference>
<dbReference type="PANTHER" id="PTHR35891:SF3">
    <property type="entry name" value="THIOL:DISULFIDE INTERCHANGE PROTEIN DSBL"/>
    <property type="match status" value="1"/>
</dbReference>
<keyword evidence="4" id="KW-1015">Disulfide bond</keyword>
<evidence type="ECO:0000313" key="8">
    <source>
        <dbReference type="EMBL" id="MFC7180866.1"/>
    </source>
</evidence>
<dbReference type="Proteomes" id="UP001596435">
    <property type="component" value="Unassembled WGS sequence"/>
</dbReference>
<reference evidence="9" key="1">
    <citation type="journal article" date="2019" name="Int. J. Syst. Evol. Microbiol.">
        <title>The Global Catalogue of Microorganisms (GCM) 10K type strain sequencing project: providing services to taxonomists for standard genome sequencing and annotation.</title>
        <authorList>
            <consortium name="The Broad Institute Genomics Platform"/>
            <consortium name="The Broad Institute Genome Sequencing Center for Infectious Disease"/>
            <person name="Wu L."/>
            <person name="Ma J."/>
        </authorList>
    </citation>
    <scope>NUCLEOTIDE SEQUENCE [LARGE SCALE GENOMIC DNA]</scope>
    <source>
        <strain evidence="9">CGMCC 1.12859</strain>
    </source>
</reference>
<dbReference type="SUPFAM" id="SSF52833">
    <property type="entry name" value="Thioredoxin-like"/>
    <property type="match status" value="1"/>
</dbReference>
<evidence type="ECO:0000256" key="3">
    <source>
        <dbReference type="ARBA" id="ARBA00022729"/>
    </source>
</evidence>